<evidence type="ECO:0000313" key="3">
    <source>
        <dbReference type="EMBL" id="KPA37791.1"/>
    </source>
</evidence>
<dbReference type="Proteomes" id="UP000037904">
    <property type="component" value="Unassembled WGS sequence"/>
</dbReference>
<keyword evidence="4" id="KW-1185">Reference proteome</keyword>
<sequence>MFHLDPVNAAFAAQIDGLPCPHQMGGHQQAYDHLEQVQKHEPAADIHKETIQVGGKYGPTAVTLFRSKALVNKPLPMVFYTHGGGWIMGSAASFAMLLEDLARRTGAAIVFPDYTRAPHQTFPYPFEQTYEALDHMVRHARQHQLLAETIALAGDSVGGHMAIAMMQMSLERKLPAKVSQMVLWAPVTVTHKKLASYETFKDAPFLPEASMDWMIDSFIPNKKDRETALASPLTHLSDQVLAQFPPTIIFLSTVDLLVDEGVAFGDRLQKNGVDAAVIKAEGQMHAFCLVKALRDGPSARAVMEMAALRLRRIFPPRHDSAEPL</sequence>
<dbReference type="SUPFAM" id="SSF53474">
    <property type="entry name" value="alpha/beta-Hydrolases"/>
    <property type="match status" value="1"/>
</dbReference>
<dbReference type="PANTHER" id="PTHR48081:SF8">
    <property type="entry name" value="ALPHA_BETA HYDROLASE FOLD-3 DOMAIN-CONTAINING PROTEIN-RELATED"/>
    <property type="match status" value="1"/>
</dbReference>
<dbReference type="PANTHER" id="PTHR48081">
    <property type="entry name" value="AB HYDROLASE SUPERFAMILY PROTEIN C4A8.06C"/>
    <property type="match status" value="1"/>
</dbReference>
<dbReference type="InterPro" id="IPR050300">
    <property type="entry name" value="GDXG_lipolytic_enzyme"/>
</dbReference>
<dbReference type="AlphaFoldDB" id="A0A0N0DC67"/>
<dbReference type="GO" id="GO:0016787">
    <property type="term" value="F:hydrolase activity"/>
    <property type="evidence" value="ECO:0007669"/>
    <property type="project" value="UniProtKB-KW"/>
</dbReference>
<dbReference type="Pfam" id="PF07859">
    <property type="entry name" value="Abhydrolase_3"/>
    <property type="match status" value="1"/>
</dbReference>
<name>A0A0N0DC67_FUSLA</name>
<organism evidence="3 4">
    <name type="scientific">Fusarium langsethiae</name>
    <dbReference type="NCBI Taxonomy" id="179993"/>
    <lineage>
        <taxon>Eukaryota</taxon>
        <taxon>Fungi</taxon>
        <taxon>Dikarya</taxon>
        <taxon>Ascomycota</taxon>
        <taxon>Pezizomycotina</taxon>
        <taxon>Sordariomycetes</taxon>
        <taxon>Hypocreomycetidae</taxon>
        <taxon>Hypocreales</taxon>
        <taxon>Nectriaceae</taxon>
        <taxon>Fusarium</taxon>
    </lineage>
</organism>
<evidence type="ECO:0000313" key="4">
    <source>
        <dbReference type="Proteomes" id="UP000037904"/>
    </source>
</evidence>
<dbReference type="EMBL" id="JXCE01000359">
    <property type="protein sequence ID" value="KPA37791.1"/>
    <property type="molecule type" value="Genomic_DNA"/>
</dbReference>
<accession>A0A0N0DC67</accession>
<proteinExistence type="predicted"/>
<evidence type="ECO:0000256" key="1">
    <source>
        <dbReference type="ARBA" id="ARBA00022801"/>
    </source>
</evidence>
<comment type="caution">
    <text evidence="3">The sequence shown here is derived from an EMBL/GenBank/DDBJ whole genome shotgun (WGS) entry which is preliminary data.</text>
</comment>
<gene>
    <name evidence="3" type="ORF">FLAG1_09381</name>
</gene>
<keyword evidence="1" id="KW-0378">Hydrolase</keyword>
<dbReference type="InterPro" id="IPR029058">
    <property type="entry name" value="AB_hydrolase_fold"/>
</dbReference>
<reference evidence="3 4" key="1">
    <citation type="submission" date="2015-04" db="EMBL/GenBank/DDBJ databases">
        <title>The draft genome sequence of Fusarium langsethiae, a T-2/HT-2 mycotoxin producer.</title>
        <authorList>
            <person name="Lysoe E."/>
            <person name="Divon H.H."/>
            <person name="Terzi V."/>
            <person name="Orru L."/>
            <person name="Lamontanara A."/>
            <person name="Kolseth A.-K."/>
            <person name="Frandsen R.J."/>
            <person name="Nielsen K."/>
            <person name="Thrane U."/>
        </authorList>
    </citation>
    <scope>NUCLEOTIDE SEQUENCE [LARGE SCALE GENOMIC DNA]</scope>
    <source>
        <strain evidence="3 4">Fl201059</strain>
    </source>
</reference>
<dbReference type="InterPro" id="IPR013094">
    <property type="entry name" value="AB_hydrolase_3"/>
</dbReference>
<feature type="domain" description="Alpha/beta hydrolase fold-3" evidence="2">
    <location>
        <begin position="78"/>
        <end position="288"/>
    </location>
</feature>
<evidence type="ECO:0000259" key="2">
    <source>
        <dbReference type="Pfam" id="PF07859"/>
    </source>
</evidence>
<protein>
    <submittedName>
        <fullName evidence="3">Vegetative specific protein h5</fullName>
    </submittedName>
</protein>
<dbReference type="Gene3D" id="3.40.50.1820">
    <property type="entry name" value="alpha/beta hydrolase"/>
    <property type="match status" value="1"/>
</dbReference>